<evidence type="ECO:0000313" key="2">
    <source>
        <dbReference type="EMBL" id="CAH1407357.1"/>
    </source>
</evidence>
<feature type="region of interest" description="Disordered" evidence="1">
    <location>
        <begin position="1"/>
        <end position="23"/>
    </location>
</feature>
<keyword evidence="3" id="KW-1185">Reference proteome</keyword>
<dbReference type="AlphaFoldDB" id="A0A9P0HTF6"/>
<gene>
    <name evidence="2" type="ORF">NEZAVI_LOCUS15083</name>
</gene>
<accession>A0A9P0HTF6</accession>
<dbReference type="EMBL" id="OV725083">
    <property type="protein sequence ID" value="CAH1407357.1"/>
    <property type="molecule type" value="Genomic_DNA"/>
</dbReference>
<reference evidence="2" key="1">
    <citation type="submission" date="2022-01" db="EMBL/GenBank/DDBJ databases">
        <authorList>
            <person name="King R."/>
        </authorList>
    </citation>
    <scope>NUCLEOTIDE SEQUENCE</scope>
</reference>
<dbReference type="Proteomes" id="UP001152798">
    <property type="component" value="Chromosome 7"/>
</dbReference>
<protein>
    <submittedName>
        <fullName evidence="2">Uncharacterized protein</fullName>
    </submittedName>
</protein>
<evidence type="ECO:0000313" key="3">
    <source>
        <dbReference type="Proteomes" id="UP001152798"/>
    </source>
</evidence>
<proteinExistence type="predicted"/>
<organism evidence="2 3">
    <name type="scientific">Nezara viridula</name>
    <name type="common">Southern green stink bug</name>
    <name type="synonym">Cimex viridulus</name>
    <dbReference type="NCBI Taxonomy" id="85310"/>
    <lineage>
        <taxon>Eukaryota</taxon>
        <taxon>Metazoa</taxon>
        <taxon>Ecdysozoa</taxon>
        <taxon>Arthropoda</taxon>
        <taxon>Hexapoda</taxon>
        <taxon>Insecta</taxon>
        <taxon>Pterygota</taxon>
        <taxon>Neoptera</taxon>
        <taxon>Paraneoptera</taxon>
        <taxon>Hemiptera</taxon>
        <taxon>Heteroptera</taxon>
        <taxon>Panheteroptera</taxon>
        <taxon>Pentatomomorpha</taxon>
        <taxon>Pentatomoidea</taxon>
        <taxon>Pentatomidae</taxon>
        <taxon>Pentatominae</taxon>
        <taxon>Nezara</taxon>
    </lineage>
</organism>
<name>A0A9P0HTF6_NEZVI</name>
<sequence length="122" mass="13970">MELKSRLQLPKTGRKTADPEEDNKWYSRPLEDQIVNGKQFNPPVEFGVAVLEKSIIIPPCGVYGLHNAITFNRVPVSTSDKDKQMLLSLMVQEEESYSANAWISKRLSIRSTARIFIYWNKA</sequence>
<evidence type="ECO:0000256" key="1">
    <source>
        <dbReference type="SAM" id="MobiDB-lite"/>
    </source>
</evidence>